<dbReference type="EMBL" id="CP133772">
    <property type="protein sequence ID" value="WYY00153.1"/>
    <property type="molecule type" value="Genomic_DNA"/>
</dbReference>
<dbReference type="Pfam" id="PF19020">
    <property type="entry name" value="Ta1207"/>
    <property type="match status" value="1"/>
</dbReference>
<proteinExistence type="predicted"/>
<accession>A0AAX4NG69</accession>
<organism evidence="1 2">
    <name type="scientific">Oxyplasma meridianum</name>
    <dbReference type="NCBI Taxonomy" id="3073602"/>
    <lineage>
        <taxon>Archaea</taxon>
        <taxon>Methanobacteriati</taxon>
        <taxon>Thermoplasmatota</taxon>
        <taxon>Thermoplasmata</taxon>
        <taxon>Thermoplasmatales</taxon>
        <taxon>Thermoplasmataceae</taxon>
        <taxon>Oxyplasma</taxon>
    </lineage>
</organism>
<dbReference type="Proteomes" id="UP001451606">
    <property type="component" value="Chromosome"/>
</dbReference>
<evidence type="ECO:0000313" key="2">
    <source>
        <dbReference type="Proteomes" id="UP001451606"/>
    </source>
</evidence>
<dbReference type="InterPro" id="IPR043958">
    <property type="entry name" value="Ta1207"/>
</dbReference>
<dbReference type="RefSeq" id="WP_393972103.1">
    <property type="nucleotide sequence ID" value="NZ_CP133772.1"/>
</dbReference>
<keyword evidence="2" id="KW-1185">Reference proteome</keyword>
<dbReference type="KEGG" id="omr:OXIME_000709"/>
<protein>
    <submittedName>
        <fullName evidence="1">Uncharacterized protein</fullName>
    </submittedName>
</protein>
<evidence type="ECO:0000313" key="1">
    <source>
        <dbReference type="EMBL" id="WYY00153.1"/>
    </source>
</evidence>
<dbReference type="AlphaFoldDB" id="A0AAX4NG69"/>
<sequence length="306" mass="35513">MLIDEVDKNLDMECTIHIKSNKKIFQYSTFERSPIPVCLTIGNGQVEDLFYLSDVNEEDRELKMFLSESKSVRSGDLWIFKIKSQEYDPLKLYAELVSIPSVVINYKILLAKTHIVNFRFDSSELDLITKFLVDATDAFENFEIVYLGKSAGLKSIYSKLNKILPLYYLSVRLHVPDTDIGLVSRSSIKWTREQKFKSTDNSYYSVYYFDGSVDQPEGILTEIDAKKGLYFRKSSSKLMVQYLQEFLAKSYPSFMEIQSFSDHHITIETIVSRGVVKQHLLTLKNIFERFSGWKIEIRSVVPFDII</sequence>
<name>A0AAX4NG69_9ARCH</name>
<reference evidence="1 2" key="1">
    <citation type="submission" date="2023-09" db="EMBL/GenBank/DDBJ databases">
        <authorList>
            <person name="Golyshina O.V."/>
            <person name="Lunev E.A."/>
            <person name="Bargiela R."/>
            <person name="Gaines M.C."/>
            <person name="Daum B."/>
            <person name="Bale N.J."/>
            <person name="Koenen M."/>
            <person name="Sinninghe Damst J.S."/>
            <person name="Yakimov M."/>
            <person name="Golyshin P.N."/>
        </authorList>
    </citation>
    <scope>NUCLEOTIDE SEQUENCE [LARGE SCALE GENOMIC DNA]</scope>
    <source>
        <strain evidence="1 2">M1</strain>
    </source>
</reference>
<dbReference type="GeneID" id="95967439"/>
<gene>
    <name evidence="1" type="ORF">OXIME_000709</name>
</gene>